<dbReference type="EMBL" id="OX597816">
    <property type="protein sequence ID" value="CAI9719151.1"/>
    <property type="molecule type" value="Genomic_DNA"/>
</dbReference>
<reference evidence="1" key="1">
    <citation type="submission" date="2023-08" db="EMBL/GenBank/DDBJ databases">
        <authorList>
            <person name="Alioto T."/>
            <person name="Alioto T."/>
            <person name="Gomez Garrido J."/>
        </authorList>
    </citation>
    <scope>NUCLEOTIDE SEQUENCE</scope>
</reference>
<evidence type="ECO:0000313" key="2">
    <source>
        <dbReference type="Proteomes" id="UP001162480"/>
    </source>
</evidence>
<dbReference type="Proteomes" id="UP001162480">
    <property type="component" value="Chromosome 3"/>
</dbReference>
<evidence type="ECO:0000313" key="1">
    <source>
        <dbReference type="EMBL" id="CAI9719151.1"/>
    </source>
</evidence>
<gene>
    <name evidence="1" type="ORF">OCTVUL_1B000878</name>
</gene>
<sequence>MIIFNTTSMNTGKIYDIVILSQRQFSQKCLKELQFISCQHHIPDRVLRVVMDNDLREKMLSPNIEYTFIPKLLSDSEKLQANFSNGEEKTPE</sequence>
<proteinExistence type="predicted"/>
<accession>A0AA36EYM9</accession>
<dbReference type="AlphaFoldDB" id="A0AA36EYM9"/>
<organism evidence="1 2">
    <name type="scientific">Octopus vulgaris</name>
    <name type="common">Common octopus</name>
    <dbReference type="NCBI Taxonomy" id="6645"/>
    <lineage>
        <taxon>Eukaryota</taxon>
        <taxon>Metazoa</taxon>
        <taxon>Spiralia</taxon>
        <taxon>Lophotrochozoa</taxon>
        <taxon>Mollusca</taxon>
        <taxon>Cephalopoda</taxon>
        <taxon>Coleoidea</taxon>
        <taxon>Octopodiformes</taxon>
        <taxon>Octopoda</taxon>
        <taxon>Incirrata</taxon>
        <taxon>Octopodidae</taxon>
        <taxon>Octopus</taxon>
    </lineage>
</organism>
<protein>
    <submittedName>
        <fullName evidence="1">Uncharacterized protein</fullName>
    </submittedName>
</protein>
<keyword evidence="2" id="KW-1185">Reference proteome</keyword>
<name>A0AA36EYM9_OCTVU</name>